<dbReference type="Proteomes" id="UP000649617">
    <property type="component" value="Unassembled WGS sequence"/>
</dbReference>
<sequence>MTLDPGAPLPPGSTANRRLVASGARCAVWKRPDCLAPEEKALGTYLDLDQDPPADLLLTDDVREVAEHAELSSPGRPIATVSWSRLDQRSPEQAPAAPAAAASGLVSGDRCVRCPPMLEAAPKDRQGQSEASEPEEDAEQKRQRVRDVMMQVFTWLEEDYGTTCGRSRNATYRDGLKDQKRIQTKVTLHMQPGLKDWRRRRGNAVPSTARDAVFSVLQHLFTGYHFEQREVRVEVARPLQSAAGGFRFPRLEASIYGRWSPMSHCCDTAVLTFFDVVCGVCVICLRSTCKAPALQLMPLAEALRVQIWGHWISLNGGVLPKHRPPRPARTRFFPMWPEAGWIPRATMMALLADQDEHKLHVSVELRHPELELDVERSLHGSEPCEEDDDQLDPVIGASQPEVSIEGSIAAVAGETATFGGSGRDNHDNHSADMASERSVSPRPILRRPPSKDAWRARPVTDGQASLLKSKLEELYLEQRFGPLNVQTDKLLYAQACQQPYRDFMGSRGQQGLCTGKAQDDGAAAATETEDLFYLTSEDGTLYSEATPLRGQALQQRPGTAGSTISTPATRSSPAMSRPSSSRPRSAGPGRASLPSGERCKTPAGKGAVPPHIATSAIHARRLGQRWRVLPPKHVRPHHCNLPSVLVTANQSI</sequence>
<reference evidence="2" key="1">
    <citation type="submission" date="2021-02" db="EMBL/GenBank/DDBJ databases">
        <authorList>
            <person name="Dougan E. K."/>
            <person name="Rhodes N."/>
            <person name="Thang M."/>
            <person name="Chan C."/>
        </authorList>
    </citation>
    <scope>NUCLEOTIDE SEQUENCE</scope>
</reference>
<feature type="compositionally biased region" description="Polar residues" evidence="1">
    <location>
        <begin position="552"/>
        <end position="566"/>
    </location>
</feature>
<evidence type="ECO:0000313" key="3">
    <source>
        <dbReference type="Proteomes" id="UP000649617"/>
    </source>
</evidence>
<feature type="region of interest" description="Disordered" evidence="1">
    <location>
        <begin position="120"/>
        <end position="143"/>
    </location>
</feature>
<dbReference type="OrthoDB" id="429928at2759"/>
<proteinExistence type="predicted"/>
<organism evidence="2 3">
    <name type="scientific">Symbiodinium pilosum</name>
    <name type="common">Dinoflagellate</name>
    <dbReference type="NCBI Taxonomy" id="2952"/>
    <lineage>
        <taxon>Eukaryota</taxon>
        <taxon>Sar</taxon>
        <taxon>Alveolata</taxon>
        <taxon>Dinophyceae</taxon>
        <taxon>Suessiales</taxon>
        <taxon>Symbiodiniaceae</taxon>
        <taxon>Symbiodinium</taxon>
    </lineage>
</organism>
<gene>
    <name evidence="2" type="ORF">SPIL2461_LOCUS17188</name>
</gene>
<dbReference type="EMBL" id="CAJNIZ010043005">
    <property type="protein sequence ID" value="CAE7646565.1"/>
    <property type="molecule type" value="Genomic_DNA"/>
</dbReference>
<name>A0A812VXD0_SYMPI</name>
<keyword evidence="3" id="KW-1185">Reference proteome</keyword>
<dbReference type="AlphaFoldDB" id="A0A812VXD0"/>
<feature type="region of interest" description="Disordered" evidence="1">
    <location>
        <begin position="551"/>
        <end position="609"/>
    </location>
</feature>
<feature type="compositionally biased region" description="Low complexity" evidence="1">
    <location>
        <begin position="567"/>
        <end position="592"/>
    </location>
</feature>
<evidence type="ECO:0000256" key="1">
    <source>
        <dbReference type="SAM" id="MobiDB-lite"/>
    </source>
</evidence>
<protein>
    <submittedName>
        <fullName evidence="2">Uncharacterized protein</fullName>
    </submittedName>
</protein>
<feature type="region of interest" description="Disordered" evidence="1">
    <location>
        <begin position="416"/>
        <end position="457"/>
    </location>
</feature>
<evidence type="ECO:0000313" key="2">
    <source>
        <dbReference type="EMBL" id="CAE7646565.1"/>
    </source>
</evidence>
<accession>A0A812VXD0</accession>
<comment type="caution">
    <text evidence="2">The sequence shown here is derived from an EMBL/GenBank/DDBJ whole genome shotgun (WGS) entry which is preliminary data.</text>
</comment>